<dbReference type="Pfam" id="PF13898">
    <property type="entry name" value="MINDY-3_4_CD"/>
    <property type="match status" value="1"/>
</dbReference>
<evidence type="ECO:0000256" key="1">
    <source>
        <dbReference type="SAM" id="MobiDB-lite"/>
    </source>
</evidence>
<dbReference type="Proteomes" id="UP000574390">
    <property type="component" value="Unassembled WGS sequence"/>
</dbReference>
<feature type="domain" description="Deubiquitinating enzyme MINDY-3/4 conserved" evidence="2">
    <location>
        <begin position="150"/>
        <end position="205"/>
    </location>
</feature>
<dbReference type="AlphaFoldDB" id="A0A7J6SWD5"/>
<organism evidence="3 4">
    <name type="scientific">Perkinsus olseni</name>
    <name type="common">Perkinsus atlanticus</name>
    <dbReference type="NCBI Taxonomy" id="32597"/>
    <lineage>
        <taxon>Eukaryota</taxon>
        <taxon>Sar</taxon>
        <taxon>Alveolata</taxon>
        <taxon>Perkinsozoa</taxon>
        <taxon>Perkinsea</taxon>
        <taxon>Perkinsida</taxon>
        <taxon>Perkinsidae</taxon>
        <taxon>Perkinsus</taxon>
    </lineage>
</organism>
<dbReference type="EMBL" id="JABANM010012170">
    <property type="protein sequence ID" value="KAF4736470.1"/>
    <property type="molecule type" value="Genomic_DNA"/>
</dbReference>
<comment type="caution">
    <text evidence="3">The sequence shown here is derived from an EMBL/GenBank/DDBJ whole genome shotgun (WGS) entry which is preliminary data.</text>
</comment>
<sequence>MSQESPNEDPELAEAIRLSLIDSEAEQTKRDAEDAGLQETLRLSMGNEAGPRRETEPLAQPDVEERYPTAEEYAEAKAQLYRAGITPTCDLLMALEKAGEGEDDSWIKSPGCKRLRYGMYYSDLAQFPVKAVPLWWQVENGQSQETLPFLVQHGGGPCGVLAALGGFVLRYLIFPDKESGPREDLGTVTAEARTAALIDSMATMM</sequence>
<dbReference type="PROSITE" id="PS50330">
    <property type="entry name" value="UIM"/>
    <property type="match status" value="1"/>
</dbReference>
<protein>
    <recommendedName>
        <fullName evidence="2">Deubiquitinating enzyme MINDY-3/4 conserved domain-containing protein</fullName>
    </recommendedName>
</protein>
<feature type="compositionally biased region" description="Acidic residues" evidence="1">
    <location>
        <begin position="1"/>
        <end position="12"/>
    </location>
</feature>
<evidence type="ECO:0000259" key="2">
    <source>
        <dbReference type="Pfam" id="PF13898"/>
    </source>
</evidence>
<name>A0A7J6SWD5_PEROL</name>
<evidence type="ECO:0000313" key="3">
    <source>
        <dbReference type="EMBL" id="KAF4736470.1"/>
    </source>
</evidence>
<accession>A0A7J6SWD5</accession>
<reference evidence="3 4" key="1">
    <citation type="submission" date="2020-04" db="EMBL/GenBank/DDBJ databases">
        <title>Perkinsus olseni comparative genomics.</title>
        <authorList>
            <person name="Bogema D.R."/>
        </authorList>
    </citation>
    <scope>NUCLEOTIDE SEQUENCE [LARGE SCALE GENOMIC DNA]</scope>
    <source>
        <strain evidence="3">ATCC PRA-205</strain>
    </source>
</reference>
<dbReference type="InterPro" id="IPR003903">
    <property type="entry name" value="UIM_dom"/>
</dbReference>
<gene>
    <name evidence="3" type="ORF">FOZ62_003000</name>
</gene>
<proteinExistence type="predicted"/>
<dbReference type="InterPro" id="IPR025257">
    <property type="entry name" value="MINDY-3/4_CD"/>
</dbReference>
<evidence type="ECO:0000313" key="4">
    <source>
        <dbReference type="Proteomes" id="UP000574390"/>
    </source>
</evidence>
<feature type="region of interest" description="Disordered" evidence="1">
    <location>
        <begin position="1"/>
        <end position="61"/>
    </location>
</feature>